<dbReference type="eggNOG" id="COG3886">
    <property type="taxonomic scope" value="Bacteria"/>
</dbReference>
<comment type="caution">
    <text evidence="4">The sequence shown here is derived from an EMBL/GenBank/DDBJ whole genome shotgun (WGS) entry which is preliminary data.</text>
</comment>
<dbReference type="GO" id="GO:0009035">
    <property type="term" value="F:type I site-specific deoxyribonuclease activity"/>
    <property type="evidence" value="ECO:0007669"/>
    <property type="project" value="UniProtKB-EC"/>
</dbReference>
<dbReference type="Pfam" id="PF26350">
    <property type="entry name" value="DUF8090"/>
    <property type="match status" value="2"/>
</dbReference>
<dbReference type="InterPro" id="IPR058403">
    <property type="entry name" value="DUF8090"/>
</dbReference>
<dbReference type="PANTHER" id="PTHR47396">
    <property type="entry name" value="TYPE I RESTRICTION ENZYME ECOKI R PROTEIN"/>
    <property type="match status" value="1"/>
</dbReference>
<proteinExistence type="predicted"/>
<dbReference type="InterPro" id="IPR014001">
    <property type="entry name" value="Helicase_ATP-bd"/>
</dbReference>
<dbReference type="SUPFAM" id="SSF52540">
    <property type="entry name" value="P-loop containing nucleoside triphosphate hydrolases"/>
    <property type="match status" value="1"/>
</dbReference>
<keyword evidence="4" id="KW-0347">Helicase</keyword>
<keyword evidence="4" id="KW-0067">ATP-binding</keyword>
<feature type="region of interest" description="Disordered" evidence="1">
    <location>
        <begin position="782"/>
        <end position="804"/>
    </location>
</feature>
<feature type="domain" description="Helicase ATP-binding" evidence="2">
    <location>
        <begin position="270"/>
        <end position="424"/>
    </location>
</feature>
<dbReference type="GO" id="GO:0004386">
    <property type="term" value="F:helicase activity"/>
    <property type="evidence" value="ECO:0007669"/>
    <property type="project" value="UniProtKB-KW"/>
</dbReference>
<dbReference type="SUPFAM" id="SSF56024">
    <property type="entry name" value="Phospholipase D/nuclease"/>
    <property type="match status" value="1"/>
</dbReference>
<evidence type="ECO:0000256" key="1">
    <source>
        <dbReference type="SAM" id="MobiDB-lite"/>
    </source>
</evidence>
<dbReference type="PROSITE" id="PS51194">
    <property type="entry name" value="HELICASE_CTER"/>
    <property type="match status" value="1"/>
</dbReference>
<reference evidence="4 5" key="1">
    <citation type="submission" date="2014-03" db="EMBL/GenBank/DDBJ databases">
        <title>Genomics of Bifidobacteria.</title>
        <authorList>
            <person name="Ventura M."/>
            <person name="Milani C."/>
            <person name="Lugli G.A."/>
        </authorList>
    </citation>
    <scope>NUCLEOTIDE SEQUENCE [LARGE SCALE GENOMIC DNA]</scope>
    <source>
        <strain evidence="4 5">LMG 11592</strain>
    </source>
</reference>
<dbReference type="SMART" id="SM00487">
    <property type="entry name" value="DEXDc"/>
    <property type="match status" value="1"/>
</dbReference>
<dbReference type="InterPro" id="IPR050742">
    <property type="entry name" value="Helicase_Restrict-Modif_Enz"/>
</dbReference>
<feature type="domain" description="Helicase C-terminal" evidence="3">
    <location>
        <begin position="496"/>
        <end position="650"/>
    </location>
</feature>
<feature type="compositionally biased region" description="Pro residues" evidence="1">
    <location>
        <begin position="1"/>
        <end position="10"/>
    </location>
</feature>
<dbReference type="GO" id="GO:0003677">
    <property type="term" value="F:DNA binding"/>
    <property type="evidence" value="ECO:0007669"/>
    <property type="project" value="InterPro"/>
</dbReference>
<dbReference type="Pfam" id="PF11907">
    <property type="entry name" value="DUF3427"/>
    <property type="match status" value="1"/>
</dbReference>
<dbReference type="Gene3D" id="3.30.870.10">
    <property type="entry name" value="Endonuclease Chain A"/>
    <property type="match status" value="1"/>
</dbReference>
<dbReference type="CDD" id="cd09204">
    <property type="entry name" value="PLDc_N_DEXD_b2"/>
    <property type="match status" value="1"/>
</dbReference>
<name>A0A087BJX5_9BIFI</name>
<dbReference type="CDD" id="cd18799">
    <property type="entry name" value="SF2_C_EcoAI-like"/>
    <property type="match status" value="1"/>
</dbReference>
<keyword evidence="4" id="KW-0378">Hydrolase</keyword>
<accession>A0A087BJX5</accession>
<evidence type="ECO:0000259" key="2">
    <source>
        <dbReference type="PROSITE" id="PS51192"/>
    </source>
</evidence>
<dbReference type="InterPro" id="IPR021835">
    <property type="entry name" value="DUF3427"/>
</dbReference>
<dbReference type="Pfam" id="PF04851">
    <property type="entry name" value="ResIII"/>
    <property type="match status" value="1"/>
</dbReference>
<gene>
    <name evidence="4" type="ORF">BMIN_1625</name>
</gene>
<feature type="region of interest" description="Disordered" evidence="1">
    <location>
        <begin position="1"/>
        <end position="30"/>
    </location>
</feature>
<dbReference type="SMART" id="SM00490">
    <property type="entry name" value="HELICc"/>
    <property type="match status" value="1"/>
</dbReference>
<dbReference type="GO" id="GO:0005829">
    <property type="term" value="C:cytosol"/>
    <property type="evidence" value="ECO:0007669"/>
    <property type="project" value="TreeGrafter"/>
</dbReference>
<dbReference type="Gene3D" id="3.40.50.300">
    <property type="entry name" value="P-loop containing nucleotide triphosphate hydrolases"/>
    <property type="match status" value="2"/>
</dbReference>
<dbReference type="EC" id="3.1.21.3" evidence="4"/>
<organism evidence="4 5">
    <name type="scientific">Bifidobacterium minimum</name>
    <dbReference type="NCBI Taxonomy" id="1693"/>
    <lineage>
        <taxon>Bacteria</taxon>
        <taxon>Bacillati</taxon>
        <taxon>Actinomycetota</taxon>
        <taxon>Actinomycetes</taxon>
        <taxon>Bifidobacteriales</taxon>
        <taxon>Bifidobacteriaceae</taxon>
        <taxon>Bifidobacterium</taxon>
    </lineage>
</organism>
<dbReference type="InterPro" id="IPR006935">
    <property type="entry name" value="Helicase/UvrB_N"/>
</dbReference>
<protein>
    <submittedName>
        <fullName evidence="4">DNA/RNA helicase</fullName>
        <ecNumber evidence="4">3.1.21.3</ecNumber>
    </submittedName>
</protein>
<dbReference type="PROSITE" id="PS51192">
    <property type="entry name" value="HELICASE_ATP_BIND_1"/>
    <property type="match status" value="1"/>
</dbReference>
<dbReference type="eggNOG" id="COG1061">
    <property type="taxonomic scope" value="Bacteria"/>
</dbReference>
<dbReference type="Proteomes" id="UP000029014">
    <property type="component" value="Unassembled WGS sequence"/>
</dbReference>
<dbReference type="Pfam" id="PF00271">
    <property type="entry name" value="Helicase_C"/>
    <property type="match status" value="1"/>
</dbReference>
<dbReference type="EMBL" id="JGZD01000014">
    <property type="protein sequence ID" value="KFI71325.1"/>
    <property type="molecule type" value="Genomic_DNA"/>
</dbReference>
<dbReference type="GO" id="GO:0005524">
    <property type="term" value="F:ATP binding"/>
    <property type="evidence" value="ECO:0007669"/>
    <property type="project" value="InterPro"/>
</dbReference>
<dbReference type="InterPro" id="IPR027417">
    <property type="entry name" value="P-loop_NTPase"/>
</dbReference>
<dbReference type="AlphaFoldDB" id="A0A087BJX5"/>
<keyword evidence="5" id="KW-1185">Reference proteome</keyword>
<evidence type="ECO:0000259" key="3">
    <source>
        <dbReference type="PROSITE" id="PS51194"/>
    </source>
</evidence>
<evidence type="ECO:0000313" key="4">
    <source>
        <dbReference type="EMBL" id="KFI71325.1"/>
    </source>
</evidence>
<sequence>MTTTMPPLPSEPLSSDPLPSDPPPSDPLESSLIEAMMSGFVNRDDRADDELEPALIVNHDGRTMKRALSRELETSDGFDMSVAFISQSALLSLKQSFIDFSSRATASGRIVTSTFNYFNSPRVFQELLKLQATTGITVRIWEPAGERRLDRGFPFHPKGYVFIHRVAGTSMISTYVGSSNLTSHALSSNREWNLKVNSTDRSAMSDQLRSELDAQIADTVPLTQEWIDEYARTYAEHAPAMAPRTATDGSRQRRITPNAMQVEALHNLAELRRRGEGKAIVISATGTGKTYLAAFDVRQFAPRRALYLVHQEQILERSKESFRQVLASRRHDLGTLTGHSHDYDERTKVLFSTIQTMSRDDVLSSFGAADFDYILIDEVHHAAAGTYRKILDHFRPRFLLGMTATPERTDGENIFDLFGNNVAYEIRLRQALDAGLLCDFHYYGVHDCVDQPIDDGPETTGPLRDPTLTQRRKVPAMLSILTNDDRVSYIIDKLDLYGQAGVRVRGLVFCSRVEEAEALSDAFNKRVNRATGKRYRTTSLSGSSSRDLRSEGIRALDSGDLEYIFTVDLFNEGIDIPHVNQIVMLRQTQSSIIFTQQLGRGLRRVPGKDCVTVIDFIGNYANNYLIPLALYGNTGDRDVARRNMQIDMVGGCSVSFDPIARERVLRSLDNADLSDMRALSEQYRRIRYEINRIPSLVDIAARDPSLVSTMALKSRNYLAFVRSRESSLGRRAGSTSFASALEATTPAQDGVLTMLTTVMLKGLRPHEALILARLCGILDAPEGTDDAPSSPSRDAPTPSWRNRRVTADDLASDLEGLFPLSDRSPRQIDSAFRTLDLSYFVAGNRKRFGSTPLVAPDGDGGYRISPALSQWLSENSTFARFFLDTIRASLLNAHALQDHLAPTSITPCGFIYGEKYSVFDVMRLCGWSDEQIPQNVGGYRFDPETSTMPILIKYESSQYEDRFLDTRRIRWVSKNGRTLRSPEYVWLMDDIRDAARWRGSHTVPVFVRRRRETQETTYYFVGMVRSITDLHETSNADSSGKHSGIVVSTLTLERPVTPDLFEHLTGSPTI</sequence>
<dbReference type="InterPro" id="IPR001650">
    <property type="entry name" value="Helicase_C-like"/>
</dbReference>
<evidence type="ECO:0000313" key="5">
    <source>
        <dbReference type="Proteomes" id="UP000029014"/>
    </source>
</evidence>
<keyword evidence="4" id="KW-0547">Nucleotide-binding</keyword>
<dbReference type="RefSeq" id="WP_022861652.1">
    <property type="nucleotide sequence ID" value="NZ_JGZD01000014.1"/>
</dbReference>
<dbReference type="STRING" id="1693.BMIN_1625"/>
<dbReference type="CDD" id="cd18032">
    <property type="entry name" value="DEXHc_RE_I_III_res"/>
    <property type="match status" value="1"/>
</dbReference>
<dbReference type="PANTHER" id="PTHR47396:SF1">
    <property type="entry name" value="ATP-DEPENDENT HELICASE IRC3-RELATED"/>
    <property type="match status" value="1"/>
</dbReference>